<dbReference type="CDD" id="cd01026">
    <property type="entry name" value="TOPRIM_OLD"/>
    <property type="match status" value="1"/>
</dbReference>
<evidence type="ECO:0000259" key="1">
    <source>
        <dbReference type="Pfam" id="PF20469"/>
    </source>
</evidence>
<protein>
    <recommendedName>
        <fullName evidence="1">OLD protein-like TOPRIM domain-containing protein</fullName>
    </recommendedName>
</protein>
<evidence type="ECO:0000313" key="2">
    <source>
        <dbReference type="EMBL" id="KKN65399.1"/>
    </source>
</evidence>
<sequence>MYFFDKRNLGENTQVIQPLEFNKDGTIKEKDFVYSWGSPEHREKFKNINLVNMNYYLNPNRNEMFFADKVVLVEGQTEKMLFQSWANYFFGDDIALISQITYIDCLGKFNMQQYIKILGEFEIPFIVIVDSDRDKSAKTQDVNRHIKRDVLSAKGEYIEVDPDFEGAFDIRAGEFDNELMKKKHKPFYAFNQFFGSGGEPKVAELEKLKSNNKFKTIFHSIYNKSFR</sequence>
<comment type="caution">
    <text evidence="2">The sequence shown here is derived from an EMBL/GenBank/DDBJ whole genome shotgun (WGS) entry which is preliminary data.</text>
</comment>
<reference evidence="2" key="1">
    <citation type="journal article" date="2015" name="Nature">
        <title>Complex archaea that bridge the gap between prokaryotes and eukaryotes.</title>
        <authorList>
            <person name="Spang A."/>
            <person name="Saw J.H."/>
            <person name="Jorgensen S.L."/>
            <person name="Zaremba-Niedzwiedzka K."/>
            <person name="Martijn J."/>
            <person name="Lind A.E."/>
            <person name="van Eijk R."/>
            <person name="Schleper C."/>
            <person name="Guy L."/>
            <person name="Ettema T.J."/>
        </authorList>
    </citation>
    <scope>NUCLEOTIDE SEQUENCE</scope>
</reference>
<name>A0A0F9SEF1_9ZZZZ</name>
<feature type="domain" description="OLD protein-like TOPRIM" evidence="1">
    <location>
        <begin position="65"/>
        <end position="132"/>
    </location>
</feature>
<dbReference type="AlphaFoldDB" id="A0A0F9SEF1"/>
<gene>
    <name evidence="2" type="ORF">LCGC14_0482120</name>
</gene>
<dbReference type="Pfam" id="PF20469">
    <property type="entry name" value="OLD-like_TOPRIM"/>
    <property type="match status" value="1"/>
</dbReference>
<proteinExistence type="predicted"/>
<accession>A0A0F9SEF1</accession>
<dbReference type="InterPro" id="IPR034139">
    <property type="entry name" value="TOPRIM_OLD"/>
</dbReference>
<organism evidence="2">
    <name type="scientific">marine sediment metagenome</name>
    <dbReference type="NCBI Taxonomy" id="412755"/>
    <lineage>
        <taxon>unclassified sequences</taxon>
        <taxon>metagenomes</taxon>
        <taxon>ecological metagenomes</taxon>
    </lineage>
</organism>
<dbReference type="EMBL" id="LAZR01000525">
    <property type="protein sequence ID" value="KKN65399.1"/>
    <property type="molecule type" value="Genomic_DNA"/>
</dbReference>